<dbReference type="AlphaFoldDB" id="A0A1Y3PQA7"/>
<dbReference type="GO" id="GO:0009306">
    <property type="term" value="P:protein secretion"/>
    <property type="evidence" value="ECO:0007669"/>
    <property type="project" value="InterPro"/>
</dbReference>
<dbReference type="SUPFAM" id="SSF160544">
    <property type="entry name" value="EscU C-terminal domain-like"/>
    <property type="match status" value="1"/>
</dbReference>
<dbReference type="Proteomes" id="UP000196475">
    <property type="component" value="Unassembled WGS sequence"/>
</dbReference>
<dbReference type="InterPro" id="IPR006135">
    <property type="entry name" value="T3SS_substrate_exporter"/>
</dbReference>
<dbReference type="GO" id="GO:0005886">
    <property type="term" value="C:plasma membrane"/>
    <property type="evidence" value="ECO:0007669"/>
    <property type="project" value="TreeGrafter"/>
</dbReference>
<evidence type="ECO:0008006" key="3">
    <source>
        <dbReference type="Google" id="ProtNLM"/>
    </source>
</evidence>
<proteinExistence type="predicted"/>
<organism evidence="1 2">
    <name type="scientific">Bacillus thermozeamaize</name>
    <dbReference type="NCBI Taxonomy" id="230954"/>
    <lineage>
        <taxon>Bacteria</taxon>
        <taxon>Bacillati</taxon>
        <taxon>Bacillota</taxon>
        <taxon>Bacilli</taxon>
        <taxon>Bacillales</taxon>
        <taxon>Bacillaceae</taxon>
        <taxon>Bacillus</taxon>
    </lineage>
</organism>
<sequence length="104" mass="11849">MLKPSKKVVALRYQQGKDKAPRMTAKGQGWLAEKILERVGEKTAIWEDPALVEVLYQLDLEQEIPEHLYQAVAEILSFVYRLDQKRGEKRDPKNLGATANGEGR</sequence>
<protein>
    <recommendedName>
        <fullName evidence="3">FhlB domain-containing protein</fullName>
    </recommendedName>
</protein>
<dbReference type="Gene3D" id="3.40.1690.10">
    <property type="entry name" value="secretion proteins EscU"/>
    <property type="match status" value="1"/>
</dbReference>
<dbReference type="PANTHER" id="PTHR30531">
    <property type="entry name" value="FLAGELLAR BIOSYNTHETIC PROTEIN FLHB"/>
    <property type="match status" value="1"/>
</dbReference>
<evidence type="ECO:0000313" key="1">
    <source>
        <dbReference type="EMBL" id="OUM88327.1"/>
    </source>
</evidence>
<evidence type="ECO:0000313" key="2">
    <source>
        <dbReference type="Proteomes" id="UP000196475"/>
    </source>
</evidence>
<dbReference type="InterPro" id="IPR029025">
    <property type="entry name" value="T3SS_substrate_exporter_C"/>
</dbReference>
<dbReference type="PANTHER" id="PTHR30531:SF12">
    <property type="entry name" value="FLAGELLAR BIOSYNTHETIC PROTEIN FLHB"/>
    <property type="match status" value="1"/>
</dbReference>
<gene>
    <name evidence="1" type="ORF">BAA01_08110</name>
</gene>
<dbReference type="Pfam" id="PF01312">
    <property type="entry name" value="Bac_export_2"/>
    <property type="match status" value="1"/>
</dbReference>
<reference evidence="2" key="1">
    <citation type="submission" date="2016-06" db="EMBL/GenBank/DDBJ databases">
        <authorList>
            <person name="Nascimento L."/>
            <person name="Pereira R.V."/>
            <person name="Martins L.F."/>
            <person name="Quaggio R.B."/>
            <person name="Silva A.M."/>
            <person name="Setubal J.C."/>
        </authorList>
    </citation>
    <scope>NUCLEOTIDE SEQUENCE [LARGE SCALE GENOMIC DNA]</scope>
</reference>
<accession>A0A1Y3PQA7</accession>
<name>A0A1Y3PQA7_9BACI</name>
<comment type="caution">
    <text evidence="1">The sequence shown here is derived from an EMBL/GenBank/DDBJ whole genome shotgun (WGS) entry which is preliminary data.</text>
</comment>
<dbReference type="EMBL" id="LZRT01000062">
    <property type="protein sequence ID" value="OUM88327.1"/>
    <property type="molecule type" value="Genomic_DNA"/>
</dbReference>